<dbReference type="EnsemblMetazoa" id="ASIC004331-RA">
    <property type="protein sequence ID" value="ASIC004331-PA"/>
    <property type="gene ID" value="ASIC004331"/>
</dbReference>
<feature type="region of interest" description="Disordered" evidence="1">
    <location>
        <begin position="1"/>
        <end position="28"/>
    </location>
</feature>
<gene>
    <name evidence="2" type="ORF">ZHAS_00004331</name>
</gene>
<dbReference type="EMBL" id="ATLV01013006">
    <property type="status" value="NOT_ANNOTATED_CDS"/>
    <property type="molecule type" value="Genomic_DNA"/>
</dbReference>
<evidence type="ECO:0000313" key="2">
    <source>
        <dbReference type="EMBL" id="KFB37121.1"/>
    </source>
</evidence>
<dbReference type="EMBL" id="KE524834">
    <property type="protein sequence ID" value="KFB37121.1"/>
    <property type="molecule type" value="Genomic_DNA"/>
</dbReference>
<evidence type="ECO:0000313" key="3">
    <source>
        <dbReference type="EnsemblMetazoa" id="ASIC004331-PA"/>
    </source>
</evidence>
<dbReference type="OrthoDB" id="6426227at2759"/>
<keyword evidence="4" id="KW-1185">Reference proteome</keyword>
<sequence length="121" mass="12035">MDHHLGIAPAANSSTPAHQHPSAGATSAASIPVGIAVARQRLQESSAGGAASPQLHQTKELNRFGIGLAAAAAAVAAANGGSINGTSSTPADLGRFFSSRIAGRSVGCSVNSTHFPRRNAK</sequence>
<dbReference type="VEuPathDB" id="VectorBase:ASIC004331"/>
<organism evidence="3 4">
    <name type="scientific">Anopheles sinensis</name>
    <name type="common">Mosquito</name>
    <dbReference type="NCBI Taxonomy" id="74873"/>
    <lineage>
        <taxon>Eukaryota</taxon>
        <taxon>Metazoa</taxon>
        <taxon>Ecdysozoa</taxon>
        <taxon>Arthropoda</taxon>
        <taxon>Hexapoda</taxon>
        <taxon>Insecta</taxon>
        <taxon>Pterygota</taxon>
        <taxon>Neoptera</taxon>
        <taxon>Endopterygota</taxon>
        <taxon>Diptera</taxon>
        <taxon>Nematocera</taxon>
        <taxon>Culicoidea</taxon>
        <taxon>Culicidae</taxon>
        <taxon>Anophelinae</taxon>
        <taxon>Anopheles</taxon>
    </lineage>
</organism>
<protein>
    <submittedName>
        <fullName evidence="2">AGAP003827-PB-like protein</fullName>
    </submittedName>
</protein>
<dbReference type="Proteomes" id="UP000030765">
    <property type="component" value="Unassembled WGS sequence"/>
</dbReference>
<dbReference type="VEuPathDB" id="VectorBase:ASIS007924"/>
<dbReference type="STRING" id="74873.A0A084VGM7"/>
<evidence type="ECO:0000256" key="1">
    <source>
        <dbReference type="SAM" id="MobiDB-lite"/>
    </source>
</evidence>
<reference evidence="2 4" key="1">
    <citation type="journal article" date="2014" name="BMC Genomics">
        <title>Genome sequence of Anopheles sinensis provides insight into genetics basis of mosquito competence for malaria parasites.</title>
        <authorList>
            <person name="Zhou D."/>
            <person name="Zhang D."/>
            <person name="Ding G."/>
            <person name="Shi L."/>
            <person name="Hou Q."/>
            <person name="Ye Y."/>
            <person name="Xu Y."/>
            <person name="Zhou H."/>
            <person name="Xiong C."/>
            <person name="Li S."/>
            <person name="Yu J."/>
            <person name="Hong S."/>
            <person name="Yu X."/>
            <person name="Zou P."/>
            <person name="Chen C."/>
            <person name="Chang X."/>
            <person name="Wang W."/>
            <person name="Lv Y."/>
            <person name="Sun Y."/>
            <person name="Ma L."/>
            <person name="Shen B."/>
            <person name="Zhu C."/>
        </authorList>
    </citation>
    <scope>NUCLEOTIDE SEQUENCE [LARGE SCALE GENOMIC DNA]</scope>
</reference>
<proteinExistence type="predicted"/>
<dbReference type="AlphaFoldDB" id="A0A084VGM7"/>
<name>A0A084VGM7_ANOSI</name>
<evidence type="ECO:0000313" key="4">
    <source>
        <dbReference type="Proteomes" id="UP000030765"/>
    </source>
</evidence>
<reference evidence="3" key="2">
    <citation type="submission" date="2020-05" db="UniProtKB">
        <authorList>
            <consortium name="EnsemblMetazoa"/>
        </authorList>
    </citation>
    <scope>IDENTIFICATION</scope>
</reference>
<accession>A0A084VGM7</accession>